<comment type="caution">
    <text evidence="1">The sequence shown here is derived from an EMBL/GenBank/DDBJ whole genome shotgun (WGS) entry which is preliminary data.</text>
</comment>
<gene>
    <name evidence="1" type="ORF">B296_00047834</name>
</gene>
<accession>A0A426XMX5</accession>
<evidence type="ECO:0000313" key="1">
    <source>
        <dbReference type="EMBL" id="RRT40791.1"/>
    </source>
</evidence>
<organism evidence="1 2">
    <name type="scientific">Ensete ventricosum</name>
    <name type="common">Abyssinian banana</name>
    <name type="synonym">Musa ensete</name>
    <dbReference type="NCBI Taxonomy" id="4639"/>
    <lineage>
        <taxon>Eukaryota</taxon>
        <taxon>Viridiplantae</taxon>
        <taxon>Streptophyta</taxon>
        <taxon>Embryophyta</taxon>
        <taxon>Tracheophyta</taxon>
        <taxon>Spermatophyta</taxon>
        <taxon>Magnoliopsida</taxon>
        <taxon>Liliopsida</taxon>
        <taxon>Zingiberales</taxon>
        <taxon>Musaceae</taxon>
        <taxon>Ensete</taxon>
    </lineage>
</organism>
<dbReference type="EMBL" id="AMZH03019101">
    <property type="protein sequence ID" value="RRT40791.1"/>
    <property type="molecule type" value="Genomic_DNA"/>
</dbReference>
<reference evidence="1 2" key="1">
    <citation type="journal article" date="2014" name="Agronomy (Basel)">
        <title>A Draft Genome Sequence for Ensete ventricosum, the Drought-Tolerant Tree Against Hunger.</title>
        <authorList>
            <person name="Harrison J."/>
            <person name="Moore K.A."/>
            <person name="Paszkiewicz K."/>
            <person name="Jones T."/>
            <person name="Grant M."/>
            <person name="Ambacheew D."/>
            <person name="Muzemil S."/>
            <person name="Studholme D.J."/>
        </authorList>
    </citation>
    <scope>NUCLEOTIDE SEQUENCE [LARGE SCALE GENOMIC DNA]</scope>
</reference>
<name>A0A426XMX5_ENSVE</name>
<sequence length="86" mass="9435">MLHRCRISLDVQRHFYGSIPSPSLQHLLLLWLPADLPQLTICVLVLSVSTPSLFNNSFNPTPLAVSKTAHTSTSLHLSTTASRPTS</sequence>
<evidence type="ECO:0000313" key="2">
    <source>
        <dbReference type="Proteomes" id="UP000287651"/>
    </source>
</evidence>
<protein>
    <submittedName>
        <fullName evidence="1">Uncharacterized protein</fullName>
    </submittedName>
</protein>
<dbReference type="Proteomes" id="UP000287651">
    <property type="component" value="Unassembled WGS sequence"/>
</dbReference>
<proteinExistence type="predicted"/>
<dbReference type="AlphaFoldDB" id="A0A426XMX5"/>